<gene>
    <name evidence="2" type="ORF">CU100_05360</name>
</gene>
<dbReference type="InterPro" id="IPR000120">
    <property type="entry name" value="Amidase"/>
</dbReference>
<dbReference type="PANTHER" id="PTHR11895:SF176">
    <property type="entry name" value="AMIDASE AMID-RELATED"/>
    <property type="match status" value="1"/>
</dbReference>
<dbReference type="NCBIfam" id="NF004622">
    <property type="entry name" value="PRK05962.1"/>
    <property type="match status" value="1"/>
</dbReference>
<reference evidence="3" key="1">
    <citation type="submission" date="2017-11" db="EMBL/GenBank/DDBJ databases">
        <authorList>
            <person name="Kuznetsova I."/>
            <person name="Sazanova A."/>
            <person name="Chirak E."/>
            <person name="Safronova V."/>
            <person name="Willems A."/>
        </authorList>
    </citation>
    <scope>NUCLEOTIDE SEQUENCE [LARGE SCALE GENOMIC DNA]</scope>
    <source>
        <strain evidence="3">PEPV15</strain>
    </source>
</reference>
<keyword evidence="2" id="KW-0378">Hydrolase</keyword>
<dbReference type="AlphaFoldDB" id="A0A2P7B2Q3"/>
<accession>A0A2P7B2Q3</accession>
<dbReference type="OrthoDB" id="9811471at2"/>
<dbReference type="RefSeq" id="WP_106716022.1">
    <property type="nucleotide sequence ID" value="NZ_JACHXT010000004.1"/>
</dbReference>
<dbReference type="InterPro" id="IPR023631">
    <property type="entry name" value="Amidase_dom"/>
</dbReference>
<evidence type="ECO:0000313" key="3">
    <source>
        <dbReference type="Proteomes" id="UP000241158"/>
    </source>
</evidence>
<keyword evidence="3" id="KW-1185">Reference proteome</keyword>
<dbReference type="Proteomes" id="UP000241158">
    <property type="component" value="Unassembled WGS sequence"/>
</dbReference>
<evidence type="ECO:0000313" key="2">
    <source>
        <dbReference type="EMBL" id="PSH60734.1"/>
    </source>
</evidence>
<comment type="caution">
    <text evidence="2">The sequence shown here is derived from an EMBL/GenBank/DDBJ whole genome shotgun (WGS) entry which is preliminary data.</text>
</comment>
<dbReference type="EMBL" id="PGGN01000001">
    <property type="protein sequence ID" value="PSH60734.1"/>
    <property type="molecule type" value="Genomic_DNA"/>
</dbReference>
<name>A0A2P7B2Q3_9HYPH</name>
<dbReference type="Gene3D" id="3.90.1300.10">
    <property type="entry name" value="Amidase signature (AS) domain"/>
    <property type="match status" value="1"/>
</dbReference>
<dbReference type="EC" id="3.5.1.4" evidence="2"/>
<organism evidence="2 3">
    <name type="scientific">Phyllobacterium endophyticum</name>
    <dbReference type="NCBI Taxonomy" id="1149773"/>
    <lineage>
        <taxon>Bacteria</taxon>
        <taxon>Pseudomonadati</taxon>
        <taxon>Pseudomonadota</taxon>
        <taxon>Alphaproteobacteria</taxon>
        <taxon>Hyphomicrobiales</taxon>
        <taxon>Phyllobacteriaceae</taxon>
        <taxon>Phyllobacterium</taxon>
    </lineage>
</organism>
<dbReference type="InterPro" id="IPR036928">
    <property type="entry name" value="AS_sf"/>
</dbReference>
<evidence type="ECO:0000259" key="1">
    <source>
        <dbReference type="Pfam" id="PF01425"/>
    </source>
</evidence>
<protein>
    <submittedName>
        <fullName evidence="2">Amidase</fullName>
        <ecNumber evidence="2">3.5.1.4</ecNumber>
    </submittedName>
</protein>
<dbReference type="Pfam" id="PF01425">
    <property type="entry name" value="Amidase"/>
    <property type="match status" value="1"/>
</dbReference>
<proteinExistence type="predicted"/>
<sequence length="432" mass="45701">MTPVRDRLEEQLARLSARNGDERVFVKIYRENARLEADAADRRLREGASRGPLDGRIVSIKDLFDVAGEPTLAGSIIRRSAKPAISDAVIVKRLRDAGAVIIGKTIMTEFAFTAVGLNPHYPTASNAVAPGRVAGGSSTGAAIAVAEGTSDISIGSDTGGSVRIPAALNGIVGFKPTAKRVPKQGAFPLSPSLDSIGPLARSVHDCAIADAAMAGEAITYEKPASLHSLRIGVPHGHLLTQMEKPIAAAFARALQVGADAGAVIVDFAMDDLIEALADATAIGSIAGIEGSRVHAQWLHDETLDIDQRVQRPLLRRLGVSESDYIALMQKRQTLMREMDRRIAGIDVLALPATPIAAPTLESVSGDETAYKQAEALLLRNTQIANQFDLPAITLPMPGLALPGGLMLMAQHGADRRLLSMALSMEEFLSKAI</sequence>
<dbReference type="PANTHER" id="PTHR11895">
    <property type="entry name" value="TRANSAMIDASE"/>
    <property type="match status" value="1"/>
</dbReference>
<dbReference type="SUPFAM" id="SSF75304">
    <property type="entry name" value="Amidase signature (AS) enzymes"/>
    <property type="match status" value="1"/>
</dbReference>
<feature type="domain" description="Amidase" evidence="1">
    <location>
        <begin position="8"/>
        <end position="418"/>
    </location>
</feature>
<dbReference type="GO" id="GO:0004040">
    <property type="term" value="F:amidase activity"/>
    <property type="evidence" value="ECO:0007669"/>
    <property type="project" value="UniProtKB-EC"/>
</dbReference>